<keyword evidence="2" id="KW-1185">Reference proteome</keyword>
<dbReference type="AlphaFoldDB" id="A0A3M7QBR8"/>
<reference evidence="1 2" key="1">
    <citation type="journal article" date="2018" name="Sci. Rep.">
        <title>Genomic signatures of local adaptation to the degree of environmental predictability in rotifers.</title>
        <authorList>
            <person name="Franch-Gras L."/>
            <person name="Hahn C."/>
            <person name="Garcia-Roger E.M."/>
            <person name="Carmona M.J."/>
            <person name="Serra M."/>
            <person name="Gomez A."/>
        </authorList>
    </citation>
    <scope>NUCLEOTIDE SEQUENCE [LARGE SCALE GENOMIC DNA]</scope>
    <source>
        <strain evidence="1">HYR1</strain>
    </source>
</reference>
<dbReference type="EMBL" id="REGN01006758">
    <property type="protein sequence ID" value="RNA08398.1"/>
    <property type="molecule type" value="Genomic_DNA"/>
</dbReference>
<sequence length="60" mass="6981">MQNALGKWRKERERGNKRHMIIASKIIFSSAKLYIGQQNYFLAKRSKNAPGALTKHMFTD</sequence>
<gene>
    <name evidence="1" type="ORF">BpHYR1_001030</name>
</gene>
<dbReference type="Proteomes" id="UP000276133">
    <property type="component" value="Unassembled WGS sequence"/>
</dbReference>
<organism evidence="1 2">
    <name type="scientific">Brachionus plicatilis</name>
    <name type="common">Marine rotifer</name>
    <name type="synonym">Brachionus muelleri</name>
    <dbReference type="NCBI Taxonomy" id="10195"/>
    <lineage>
        <taxon>Eukaryota</taxon>
        <taxon>Metazoa</taxon>
        <taxon>Spiralia</taxon>
        <taxon>Gnathifera</taxon>
        <taxon>Rotifera</taxon>
        <taxon>Eurotatoria</taxon>
        <taxon>Monogononta</taxon>
        <taxon>Pseudotrocha</taxon>
        <taxon>Ploima</taxon>
        <taxon>Brachionidae</taxon>
        <taxon>Brachionus</taxon>
    </lineage>
</organism>
<accession>A0A3M7QBR8</accession>
<proteinExistence type="predicted"/>
<name>A0A3M7QBR8_BRAPC</name>
<evidence type="ECO:0000313" key="2">
    <source>
        <dbReference type="Proteomes" id="UP000276133"/>
    </source>
</evidence>
<protein>
    <submittedName>
        <fullName evidence="1">Uncharacterized protein</fullName>
    </submittedName>
</protein>
<comment type="caution">
    <text evidence="1">The sequence shown here is derived from an EMBL/GenBank/DDBJ whole genome shotgun (WGS) entry which is preliminary data.</text>
</comment>
<evidence type="ECO:0000313" key="1">
    <source>
        <dbReference type="EMBL" id="RNA08398.1"/>
    </source>
</evidence>